<feature type="compositionally biased region" description="Basic and acidic residues" evidence="1">
    <location>
        <begin position="67"/>
        <end position="94"/>
    </location>
</feature>
<reference evidence="3" key="1">
    <citation type="submission" date="2024-04" db="EMBL/GenBank/DDBJ databases">
        <authorList>
            <person name="Shaw F."/>
            <person name="Minotto A."/>
        </authorList>
    </citation>
    <scope>NUCLEOTIDE SEQUENCE [LARGE SCALE GENOMIC DNA]</scope>
</reference>
<name>A0ABP1D4U8_9APHY</name>
<sequence length="104" mass="11496">MTSPVLNELRHIGVSDIERRSGFEEEFLHAYNELIKGSSSKNPKAGNAPSGSDGLNDAERSLSPPRPTHESGADMEDKYRHLERTSKQSDKTGDRVCGSCMFSR</sequence>
<keyword evidence="3" id="KW-1185">Reference proteome</keyword>
<accession>A0ABP1D4U8</accession>
<gene>
    <name evidence="2" type="ORF">GFSPODELE1_LOCUS4307</name>
</gene>
<evidence type="ECO:0000256" key="1">
    <source>
        <dbReference type="SAM" id="MobiDB-lite"/>
    </source>
</evidence>
<evidence type="ECO:0000313" key="2">
    <source>
        <dbReference type="EMBL" id="CAL1702916.1"/>
    </source>
</evidence>
<evidence type="ECO:0000313" key="3">
    <source>
        <dbReference type="Proteomes" id="UP001497453"/>
    </source>
</evidence>
<dbReference type="EMBL" id="OZ037945">
    <property type="protein sequence ID" value="CAL1702916.1"/>
    <property type="molecule type" value="Genomic_DNA"/>
</dbReference>
<feature type="region of interest" description="Disordered" evidence="1">
    <location>
        <begin position="35"/>
        <end position="104"/>
    </location>
</feature>
<dbReference type="Proteomes" id="UP001497453">
    <property type="component" value="Chromosome 2"/>
</dbReference>
<protein>
    <submittedName>
        <fullName evidence="2">Uncharacterized protein</fullName>
    </submittedName>
</protein>
<organism evidence="2 3">
    <name type="scientific">Somion occarium</name>
    <dbReference type="NCBI Taxonomy" id="3059160"/>
    <lineage>
        <taxon>Eukaryota</taxon>
        <taxon>Fungi</taxon>
        <taxon>Dikarya</taxon>
        <taxon>Basidiomycota</taxon>
        <taxon>Agaricomycotina</taxon>
        <taxon>Agaricomycetes</taxon>
        <taxon>Polyporales</taxon>
        <taxon>Cerrenaceae</taxon>
        <taxon>Somion</taxon>
    </lineage>
</organism>
<proteinExistence type="predicted"/>